<comment type="caution">
    <text evidence="2">The sequence shown here is derived from an EMBL/GenBank/DDBJ whole genome shotgun (WGS) entry which is preliminary data.</text>
</comment>
<sequence>MDADREKLQAELRQIEERAGKIREELSALAIEAKSNDGLIEVTVVGQGRLHALTLDPRVKRLDVEELAERIVGMTNDALDLLHHETAAKMREAFPEFTDDLPFGGEESPWRV</sequence>
<dbReference type="RefSeq" id="WP_285619088.1">
    <property type="nucleotide sequence ID" value="NZ_BSTJ01000002.1"/>
</dbReference>
<name>A0A9W6RD99_9ACTN</name>
<dbReference type="EMBL" id="BSTJ01000002">
    <property type="protein sequence ID" value="GLY73648.1"/>
    <property type="molecule type" value="Genomic_DNA"/>
</dbReference>
<evidence type="ECO:0008006" key="4">
    <source>
        <dbReference type="Google" id="ProtNLM"/>
    </source>
</evidence>
<dbReference type="InterPro" id="IPR036894">
    <property type="entry name" value="YbaB-like_sf"/>
</dbReference>
<organism evidence="2 3">
    <name type="scientific">Actinoallomurus iriomotensis</name>
    <dbReference type="NCBI Taxonomy" id="478107"/>
    <lineage>
        <taxon>Bacteria</taxon>
        <taxon>Bacillati</taxon>
        <taxon>Actinomycetota</taxon>
        <taxon>Actinomycetes</taxon>
        <taxon>Streptosporangiales</taxon>
        <taxon>Thermomonosporaceae</taxon>
        <taxon>Actinoallomurus</taxon>
    </lineage>
</organism>
<dbReference type="SUPFAM" id="SSF82607">
    <property type="entry name" value="YbaB-like"/>
    <property type="match status" value="1"/>
</dbReference>
<protein>
    <recommendedName>
        <fullName evidence="4">Nucleoid-associated protein</fullName>
    </recommendedName>
</protein>
<dbReference type="Gene3D" id="3.30.1310.10">
    <property type="entry name" value="Nucleoid-associated protein YbaB-like domain"/>
    <property type="match status" value="1"/>
</dbReference>
<evidence type="ECO:0000313" key="3">
    <source>
        <dbReference type="Proteomes" id="UP001165135"/>
    </source>
</evidence>
<reference evidence="2" key="1">
    <citation type="submission" date="2023-03" db="EMBL/GenBank/DDBJ databases">
        <title>Actinoallomurus iriomotensis NBRC 103681.</title>
        <authorList>
            <person name="Ichikawa N."/>
            <person name="Sato H."/>
            <person name="Tonouchi N."/>
        </authorList>
    </citation>
    <scope>NUCLEOTIDE SEQUENCE</scope>
    <source>
        <strain evidence="2">NBRC 103681</strain>
    </source>
</reference>
<proteinExistence type="predicted"/>
<keyword evidence="1" id="KW-0175">Coiled coil</keyword>
<feature type="coiled-coil region" evidence="1">
    <location>
        <begin position="5"/>
        <end position="32"/>
    </location>
</feature>
<dbReference type="Pfam" id="PF02575">
    <property type="entry name" value="YbaB_DNA_bd"/>
    <property type="match status" value="1"/>
</dbReference>
<dbReference type="AlphaFoldDB" id="A0A9W6RD99"/>
<dbReference type="Proteomes" id="UP001165135">
    <property type="component" value="Unassembled WGS sequence"/>
</dbReference>
<dbReference type="PIRSF" id="PIRSF004555">
    <property type="entry name" value="UCP004555"/>
    <property type="match status" value="1"/>
</dbReference>
<gene>
    <name evidence="2" type="ORF">Airi01_019150</name>
</gene>
<dbReference type="InterPro" id="IPR004401">
    <property type="entry name" value="YbaB/EbfC"/>
</dbReference>
<evidence type="ECO:0000256" key="1">
    <source>
        <dbReference type="SAM" id="Coils"/>
    </source>
</evidence>
<accession>A0A9W6RD99</accession>
<evidence type="ECO:0000313" key="2">
    <source>
        <dbReference type="EMBL" id="GLY73648.1"/>
    </source>
</evidence>
<dbReference type="GO" id="GO:0003677">
    <property type="term" value="F:DNA binding"/>
    <property type="evidence" value="ECO:0007669"/>
    <property type="project" value="InterPro"/>
</dbReference>